<comment type="similarity">
    <text evidence="1">Belongs to the V-ATPase V0D/AC39 subunit family.</text>
</comment>
<dbReference type="KEGG" id="acel:acsn021_23450"/>
<dbReference type="Pfam" id="PF01992">
    <property type="entry name" value="vATP-synt_AC39"/>
    <property type="match status" value="1"/>
</dbReference>
<evidence type="ECO:0000256" key="2">
    <source>
        <dbReference type="ARBA" id="ARBA00022448"/>
    </source>
</evidence>
<dbReference type="Gene3D" id="1.10.132.50">
    <property type="entry name" value="ATP synthase (C/AC39) subunit, domain 3"/>
    <property type="match status" value="1"/>
</dbReference>
<dbReference type="SUPFAM" id="SSF103486">
    <property type="entry name" value="V-type ATP synthase subunit C"/>
    <property type="match status" value="1"/>
</dbReference>
<dbReference type="Gene3D" id="1.20.1690.10">
    <property type="entry name" value="V-type ATP synthase subunit C domain"/>
    <property type="match status" value="2"/>
</dbReference>
<dbReference type="InterPro" id="IPR044911">
    <property type="entry name" value="V-type_ATPase_csu/dsu_dom_3"/>
</dbReference>
<reference evidence="4 5" key="1">
    <citation type="journal article" date="2016" name="Int. J. Syst. Evol. Microbiol.">
        <title>Descriptions of Anaerotaenia torta gen. nov., sp. nov. and Anaerocolumna cellulosilytica gen. nov., sp. nov. isolated from a methanogenic reactor of cattle waste.</title>
        <authorList>
            <person name="Uek A."/>
            <person name="Ohtaki Y."/>
            <person name="Kaku N."/>
            <person name="Ueki K."/>
        </authorList>
    </citation>
    <scope>NUCLEOTIDE SEQUENCE [LARGE SCALE GENOMIC DNA]</scope>
    <source>
        <strain evidence="4 5">SN021</strain>
    </source>
</reference>
<sequence>MSMADNQFIYAVARIRTKELSLLDNLFFDQLLACKSYQDCLRLLAEKGWGRTGEETAEEFLTAEREKTWEIMRELVEDMSVFDTFLLGNDYHNLKAAIKTVYLNQEVPGIFVTRGTIDTELIVKAAREHDFALLPEEMREIAQEAYQVLFHTGDSQLCDIIIDKASLEAIYRSGKASGNDLLLTYSELKVAAADINIAIRGAKTGKKKDFFLRALAQCSTLDVERLSEAALKGPEAIYEYLDNTSYYEAVQAIKESPSSFEKWCDDKLIQQIKPQKYNSFSLSPLAAYVLAKENEIKSVRIVLSGKLNNLSEGSVRERLREMYV</sequence>
<dbReference type="PANTHER" id="PTHR38682">
    <property type="entry name" value="V-TYPE ATP SYNTHASE SUBUNIT C"/>
    <property type="match status" value="1"/>
</dbReference>
<dbReference type="InterPro" id="IPR036079">
    <property type="entry name" value="ATPase_csu/dsu_sf"/>
</dbReference>
<dbReference type="AlphaFoldDB" id="A0A6S6QYE5"/>
<keyword evidence="2" id="KW-0813">Transport</keyword>
<evidence type="ECO:0000256" key="1">
    <source>
        <dbReference type="ARBA" id="ARBA00006709"/>
    </source>
</evidence>
<dbReference type="InterPro" id="IPR050873">
    <property type="entry name" value="V-ATPase_V0D/AC39_subunit"/>
</dbReference>
<protein>
    <submittedName>
        <fullName evidence="4">ATP synthase subunit C</fullName>
    </submittedName>
</protein>
<name>A0A6S6QYE5_9FIRM</name>
<dbReference type="PANTHER" id="PTHR38682:SF1">
    <property type="entry name" value="V-TYPE ATP SYNTHASE SUBUNIT C"/>
    <property type="match status" value="1"/>
</dbReference>
<dbReference type="GO" id="GO:0046961">
    <property type="term" value="F:proton-transporting ATPase activity, rotational mechanism"/>
    <property type="evidence" value="ECO:0007669"/>
    <property type="project" value="InterPro"/>
</dbReference>
<evidence type="ECO:0000313" key="4">
    <source>
        <dbReference type="EMBL" id="BCJ94776.1"/>
    </source>
</evidence>
<dbReference type="InterPro" id="IPR002843">
    <property type="entry name" value="ATPase_V0-cplx_csu/dsu"/>
</dbReference>
<dbReference type="EMBL" id="AP023367">
    <property type="protein sequence ID" value="BCJ94776.1"/>
    <property type="molecule type" value="Genomic_DNA"/>
</dbReference>
<gene>
    <name evidence="4" type="primary">atpC</name>
    <name evidence="4" type="ORF">acsn021_23450</name>
</gene>
<dbReference type="Proteomes" id="UP000515561">
    <property type="component" value="Chromosome"/>
</dbReference>
<organism evidence="4 5">
    <name type="scientific">Anaerocolumna cellulosilytica</name>
    <dbReference type="NCBI Taxonomy" id="433286"/>
    <lineage>
        <taxon>Bacteria</taxon>
        <taxon>Bacillati</taxon>
        <taxon>Bacillota</taxon>
        <taxon>Clostridia</taxon>
        <taxon>Lachnospirales</taxon>
        <taxon>Lachnospiraceae</taxon>
        <taxon>Anaerocolumna</taxon>
    </lineage>
</organism>
<evidence type="ECO:0000256" key="3">
    <source>
        <dbReference type="ARBA" id="ARBA00023065"/>
    </source>
</evidence>
<evidence type="ECO:0000313" key="5">
    <source>
        <dbReference type="Proteomes" id="UP000515561"/>
    </source>
</evidence>
<proteinExistence type="inferred from homology"/>
<accession>A0A6S6QYE5</accession>
<keyword evidence="5" id="KW-1185">Reference proteome</keyword>
<keyword evidence="3" id="KW-0406">Ion transport</keyword>
<dbReference type="InterPro" id="IPR035067">
    <property type="entry name" value="V-type_ATPase_csu/dsu"/>
</dbReference>